<reference evidence="2" key="2">
    <citation type="submission" date="2020-10" db="EMBL/GenBank/DDBJ databases">
        <authorList>
            <person name="Scholz U."/>
            <person name="Mascher M."/>
            <person name="Fiebig A."/>
        </authorList>
    </citation>
    <scope>NUCLEOTIDE SEQUENCE [LARGE SCALE GENOMIC DNA]</scope>
    <source>
        <strain evidence="2">cv. Morex</strain>
    </source>
</reference>
<keyword evidence="1" id="KW-0812">Transmembrane</keyword>
<evidence type="ECO:0000256" key="1">
    <source>
        <dbReference type="SAM" id="Phobius"/>
    </source>
</evidence>
<dbReference type="Pfam" id="PF03140">
    <property type="entry name" value="DUF247"/>
    <property type="match status" value="1"/>
</dbReference>
<proteinExistence type="predicted"/>
<protein>
    <submittedName>
        <fullName evidence="2">Uncharacterized protein</fullName>
    </submittedName>
</protein>
<dbReference type="AlphaFoldDB" id="A0A8I6XQY5"/>
<accession>A0A8I6XQY5</accession>
<evidence type="ECO:0000313" key="2">
    <source>
        <dbReference type="EnsemblPlants" id="HORVU.MOREX.r3.4HG0414950.1.CDS1"/>
    </source>
</evidence>
<dbReference type="Gramene" id="HORVU.MOREX.r3.4HG0414950.1">
    <property type="protein sequence ID" value="HORVU.MOREX.r3.4HG0414950.1.CDS1"/>
    <property type="gene ID" value="HORVU.MOREX.r3.4HG0414950"/>
</dbReference>
<dbReference type="EnsemblPlants" id="HORVU.MOREX.r3.4HG0414950.1">
    <property type="protein sequence ID" value="HORVU.MOREX.r3.4HG0414950.1.CDS1"/>
    <property type="gene ID" value="HORVU.MOREX.r3.4HG0414950"/>
</dbReference>
<keyword evidence="1" id="KW-0472">Membrane</keyword>
<keyword evidence="3" id="KW-1185">Reference proteome</keyword>
<evidence type="ECO:0000313" key="3">
    <source>
        <dbReference type="Proteomes" id="UP000011116"/>
    </source>
</evidence>
<keyword evidence="1" id="KW-1133">Transmembrane helix</keyword>
<dbReference type="PANTHER" id="PTHR31549:SF164">
    <property type="match status" value="1"/>
</dbReference>
<dbReference type="InterPro" id="IPR004158">
    <property type="entry name" value="DUF247_pln"/>
</dbReference>
<dbReference type="Gramene" id="HORVU.MOREX.r2.4HG0345770.1">
    <property type="protein sequence ID" value="HORVU.MOREX.r2.4HG0345770.1.CDS.1"/>
    <property type="gene ID" value="HORVU.MOREX.r2.4HG0345770"/>
</dbReference>
<organism evidence="2 3">
    <name type="scientific">Hordeum vulgare subsp. vulgare</name>
    <name type="common">Domesticated barley</name>
    <dbReference type="NCBI Taxonomy" id="112509"/>
    <lineage>
        <taxon>Eukaryota</taxon>
        <taxon>Viridiplantae</taxon>
        <taxon>Streptophyta</taxon>
        <taxon>Embryophyta</taxon>
        <taxon>Tracheophyta</taxon>
        <taxon>Spermatophyta</taxon>
        <taxon>Magnoliopsida</taxon>
        <taxon>Liliopsida</taxon>
        <taxon>Poales</taxon>
        <taxon>Poaceae</taxon>
        <taxon>BOP clade</taxon>
        <taxon>Pooideae</taxon>
        <taxon>Triticodae</taxon>
        <taxon>Triticeae</taxon>
        <taxon>Hordeinae</taxon>
        <taxon>Hordeum</taxon>
    </lineage>
</organism>
<dbReference type="Proteomes" id="UP000011116">
    <property type="component" value="Chromosome 4H"/>
</dbReference>
<feature type="transmembrane region" description="Helical" evidence="1">
    <location>
        <begin position="434"/>
        <end position="452"/>
    </location>
</feature>
<reference evidence="3" key="1">
    <citation type="journal article" date="2012" name="Nature">
        <title>A physical, genetic and functional sequence assembly of the barley genome.</title>
        <authorList>
            <consortium name="The International Barley Genome Sequencing Consortium"/>
            <person name="Mayer K.F."/>
            <person name="Waugh R."/>
            <person name="Brown J.W."/>
            <person name="Schulman A."/>
            <person name="Langridge P."/>
            <person name="Platzer M."/>
            <person name="Fincher G.B."/>
            <person name="Muehlbauer G.J."/>
            <person name="Sato K."/>
            <person name="Close T.J."/>
            <person name="Wise R.P."/>
            <person name="Stein N."/>
        </authorList>
    </citation>
    <scope>NUCLEOTIDE SEQUENCE [LARGE SCALE GENOMIC DNA]</scope>
    <source>
        <strain evidence="3">cv. Morex</strain>
    </source>
</reference>
<dbReference type="PANTHER" id="PTHR31549">
    <property type="entry name" value="PROTEIN, PUTATIVE (DUF247)-RELATED-RELATED"/>
    <property type="match status" value="1"/>
</dbReference>
<sequence length="458" mass="50693">MNTANSVDTTTIIVEMPPAAELADELIQASQKLEAVYSNILNQIHRFPASLRSLDGDYIVPRMVAIGAYHHGLPELQDMEEIKKAAAYHFCRDSGLSPEAVYHKVLAVASDARSCYTDGELQCVTSDEDFFASIMFRDGCFLLQTILWILQQGGGDGPPLPSFSCKLNSMALLRDLFLLENQIPWVVLEALMGCRLDVFPDALREFIVHIGKFFQLHTDTDLLHQPLDLKLDGNGSYSSYSKPAHLLALLHFHHSGGSSSTDELHLLGLETLPPVVTSAVDLAQTGIKLAPSKTAAFGGMALISKGALFPELSMPPLLLSELTACWLVNMAAFESTGSVHHGATSGHYIVSSYLTLLSMLMDRVEDVHELRAKRVIHSDFTNDTTLAFFKGGLTSYLYVNDRYLDILKLIEKHKLERWVWIAIHRFIYNNLKTIVAVLSIISVLVGIFKALFSLQKSS</sequence>
<reference evidence="2" key="3">
    <citation type="submission" date="2022-01" db="UniProtKB">
        <authorList>
            <consortium name="EnsemblPlants"/>
        </authorList>
    </citation>
    <scope>IDENTIFICATION</scope>
    <source>
        <strain evidence="2">subsp. vulgare</strain>
    </source>
</reference>
<name>A0A8I6XQY5_HORVV</name>